<evidence type="ECO:0000256" key="9">
    <source>
        <dbReference type="ARBA" id="ARBA00023033"/>
    </source>
</evidence>
<comment type="caution">
    <text evidence="12">The sequence shown here is derived from an EMBL/GenBank/DDBJ whole genome shotgun (WGS) entry which is preliminary data.</text>
</comment>
<dbReference type="CDD" id="cd04730">
    <property type="entry name" value="NPD_like"/>
    <property type="match status" value="1"/>
</dbReference>
<evidence type="ECO:0000256" key="2">
    <source>
        <dbReference type="ARBA" id="ARBA00003535"/>
    </source>
</evidence>
<evidence type="ECO:0000256" key="6">
    <source>
        <dbReference type="ARBA" id="ARBA00022630"/>
    </source>
</evidence>
<keyword evidence="7" id="KW-0288">FMN</keyword>
<evidence type="ECO:0000256" key="1">
    <source>
        <dbReference type="ARBA" id="ARBA00001917"/>
    </source>
</evidence>
<sequence length="358" mass="38947">MDIQLHNNLCNILNIRYPIVLAGMAGIPNMANLVSAVSNAGGLGTLGAGYMTPEEMRSAIKKIKQQTQAPFSVNLFLHEVPDQSKDVERVQYELNKIRDRIGVPIPSTKNMNTPDYFDEHLTVLLEERVPIISTTFSILPEMQMQHVKSAGMKVMTTVTTVEEAIQAERSGSDVIVAQGSEAGGHRGTFDLSNHPSGANVGTIALIPQIVDQVQIPVVAAGGIMDGRGLVAALALGAQGVQMGSRFLTATESGVRPVYKNALLESTEESTVITKAFSGRPARGIKNEFIKHFESIDVEPLPYPIQNTLTRDIRNTSARLNNPEYMSLWAGQGTRMLTADQSAGEIIHQIVREAYKIIE</sequence>
<dbReference type="Pfam" id="PF03060">
    <property type="entry name" value="NMO"/>
    <property type="match status" value="1"/>
</dbReference>
<dbReference type="GO" id="GO:0004497">
    <property type="term" value="F:monooxygenase activity"/>
    <property type="evidence" value="ECO:0007669"/>
    <property type="project" value="UniProtKB-KW"/>
</dbReference>
<keyword evidence="6" id="KW-0285">Flavoprotein</keyword>
<comment type="cofactor">
    <cofactor evidence="1">
        <name>FMN</name>
        <dbReference type="ChEBI" id="CHEBI:58210"/>
    </cofactor>
</comment>
<comment type="function">
    <text evidence="2">Nitronate monooxygenase that uses molecular oxygen to catalyze the oxidative denitrification of alkyl nitronates. Acts on propionate 3-nitronate (P3N), the presumed physiological substrate. Probably functions in the detoxification of P3N, a metabolic poison produced by plants and fungi as a defense mechanism.</text>
</comment>
<keyword evidence="9 12" id="KW-0503">Monooxygenase</keyword>
<evidence type="ECO:0000256" key="7">
    <source>
        <dbReference type="ARBA" id="ARBA00022643"/>
    </source>
</evidence>
<comment type="catalytic activity">
    <reaction evidence="11">
        <text>3 propionate 3-nitronate + 3 O2 + H2O = 3 3-oxopropanoate + 2 nitrate + nitrite + H2O2 + 3 H(+)</text>
        <dbReference type="Rhea" id="RHEA:57332"/>
        <dbReference type="ChEBI" id="CHEBI:15377"/>
        <dbReference type="ChEBI" id="CHEBI:15378"/>
        <dbReference type="ChEBI" id="CHEBI:15379"/>
        <dbReference type="ChEBI" id="CHEBI:16240"/>
        <dbReference type="ChEBI" id="CHEBI:16301"/>
        <dbReference type="ChEBI" id="CHEBI:17632"/>
        <dbReference type="ChEBI" id="CHEBI:33190"/>
        <dbReference type="ChEBI" id="CHEBI:136067"/>
    </reaction>
</comment>
<dbReference type="EMBL" id="JACSQL010000007">
    <property type="protein sequence ID" value="MBD7969570.1"/>
    <property type="molecule type" value="Genomic_DNA"/>
</dbReference>
<dbReference type="SUPFAM" id="SSF51412">
    <property type="entry name" value="Inosine monophosphate dehydrogenase (IMPDH)"/>
    <property type="match status" value="1"/>
</dbReference>
<accession>A0ABR8T1S0</accession>
<gene>
    <name evidence="12" type="ORF">H9647_16010</name>
</gene>
<proteinExistence type="inferred from homology"/>
<keyword evidence="5" id="KW-0216">Detoxification</keyword>
<dbReference type="Proteomes" id="UP000608071">
    <property type="component" value="Unassembled WGS sequence"/>
</dbReference>
<keyword evidence="8" id="KW-0560">Oxidoreductase</keyword>
<evidence type="ECO:0000256" key="4">
    <source>
        <dbReference type="ARBA" id="ARBA00013457"/>
    </source>
</evidence>
<evidence type="ECO:0000313" key="13">
    <source>
        <dbReference type="Proteomes" id="UP000608071"/>
    </source>
</evidence>
<comment type="similarity">
    <text evidence="3">Belongs to the nitronate monooxygenase family. NMO class I subfamily.</text>
</comment>
<dbReference type="PANTHER" id="PTHR42747:SF3">
    <property type="entry name" value="NITRONATE MONOOXYGENASE-RELATED"/>
    <property type="match status" value="1"/>
</dbReference>
<protein>
    <recommendedName>
        <fullName evidence="4">Probable nitronate monooxygenase</fullName>
    </recommendedName>
    <alternativeName>
        <fullName evidence="10">Propionate 3-nitronate monooxygenase</fullName>
    </alternativeName>
</protein>
<evidence type="ECO:0000256" key="3">
    <source>
        <dbReference type="ARBA" id="ARBA00009881"/>
    </source>
</evidence>
<evidence type="ECO:0000256" key="8">
    <source>
        <dbReference type="ARBA" id="ARBA00023002"/>
    </source>
</evidence>
<evidence type="ECO:0000313" key="12">
    <source>
        <dbReference type="EMBL" id="MBD7969570.1"/>
    </source>
</evidence>
<dbReference type="PANTHER" id="PTHR42747">
    <property type="entry name" value="NITRONATE MONOOXYGENASE-RELATED"/>
    <property type="match status" value="1"/>
</dbReference>
<organism evidence="12 13">
    <name type="scientific">Paenibacillus gallinarum</name>
    <dbReference type="NCBI Taxonomy" id="2762232"/>
    <lineage>
        <taxon>Bacteria</taxon>
        <taxon>Bacillati</taxon>
        <taxon>Bacillota</taxon>
        <taxon>Bacilli</taxon>
        <taxon>Bacillales</taxon>
        <taxon>Paenibacillaceae</taxon>
        <taxon>Paenibacillus</taxon>
    </lineage>
</organism>
<evidence type="ECO:0000256" key="5">
    <source>
        <dbReference type="ARBA" id="ARBA00022575"/>
    </source>
</evidence>
<dbReference type="Gene3D" id="3.20.20.70">
    <property type="entry name" value="Aldolase class I"/>
    <property type="match status" value="1"/>
</dbReference>
<evidence type="ECO:0000256" key="10">
    <source>
        <dbReference type="ARBA" id="ARBA00031155"/>
    </source>
</evidence>
<reference evidence="12 13" key="1">
    <citation type="submission" date="2020-08" db="EMBL/GenBank/DDBJ databases">
        <title>A Genomic Blueprint of the Chicken Gut Microbiome.</title>
        <authorList>
            <person name="Gilroy R."/>
            <person name="Ravi A."/>
            <person name="Getino M."/>
            <person name="Pursley I."/>
            <person name="Horton D.L."/>
            <person name="Alikhan N.-F."/>
            <person name="Baker D."/>
            <person name="Gharbi K."/>
            <person name="Hall N."/>
            <person name="Watson M."/>
            <person name="Adriaenssens E.M."/>
            <person name="Foster-Nyarko E."/>
            <person name="Jarju S."/>
            <person name="Secka A."/>
            <person name="Antonio M."/>
            <person name="Oren A."/>
            <person name="Chaudhuri R."/>
            <person name="La Ragione R.M."/>
            <person name="Hildebrand F."/>
            <person name="Pallen M.J."/>
        </authorList>
    </citation>
    <scope>NUCLEOTIDE SEQUENCE [LARGE SCALE GENOMIC DNA]</scope>
    <source>
        <strain evidence="12 13">Sa2BVA9</strain>
    </source>
</reference>
<keyword evidence="13" id="KW-1185">Reference proteome</keyword>
<evidence type="ECO:0000256" key="11">
    <source>
        <dbReference type="ARBA" id="ARBA00049401"/>
    </source>
</evidence>
<dbReference type="InterPro" id="IPR004136">
    <property type="entry name" value="NMO"/>
</dbReference>
<dbReference type="InterPro" id="IPR013785">
    <property type="entry name" value="Aldolase_TIM"/>
</dbReference>
<name>A0ABR8T1S0_9BACL</name>
<dbReference type="RefSeq" id="WP_191801752.1">
    <property type="nucleotide sequence ID" value="NZ_JACSQL010000007.1"/>
</dbReference>